<evidence type="ECO:0000259" key="2">
    <source>
        <dbReference type="Pfam" id="PF04235"/>
    </source>
</evidence>
<dbReference type="Proteomes" id="UP001374803">
    <property type="component" value="Chromosome"/>
</dbReference>
<dbReference type="PANTHER" id="PTHR30590:SF2">
    <property type="entry name" value="INNER MEMBRANE PROTEIN"/>
    <property type="match status" value="1"/>
</dbReference>
<feature type="domain" description="DUF418" evidence="2">
    <location>
        <begin position="217"/>
        <end position="377"/>
    </location>
</feature>
<dbReference type="PANTHER" id="PTHR30590">
    <property type="entry name" value="INNER MEMBRANE PROTEIN"/>
    <property type="match status" value="1"/>
</dbReference>
<evidence type="ECO:0000313" key="3">
    <source>
        <dbReference type="EMBL" id="WXB06307.1"/>
    </source>
</evidence>
<evidence type="ECO:0000313" key="4">
    <source>
        <dbReference type="Proteomes" id="UP001374803"/>
    </source>
</evidence>
<gene>
    <name evidence="3" type="ORF">LVJ94_03485</name>
</gene>
<reference evidence="3" key="1">
    <citation type="submission" date="2021-12" db="EMBL/GenBank/DDBJ databases">
        <title>Discovery of the Pendulisporaceae a myxobacterial family with distinct sporulation behavior and unique specialized metabolism.</title>
        <authorList>
            <person name="Garcia R."/>
            <person name="Popoff A."/>
            <person name="Bader C.D."/>
            <person name="Loehr J."/>
            <person name="Walesch S."/>
            <person name="Walt C."/>
            <person name="Boldt J."/>
            <person name="Bunk B."/>
            <person name="Haeckl F.J.F.P.J."/>
            <person name="Gunesch A.P."/>
            <person name="Birkelbach J."/>
            <person name="Nuebel U."/>
            <person name="Pietschmann T."/>
            <person name="Bach T."/>
            <person name="Mueller R."/>
        </authorList>
    </citation>
    <scope>NUCLEOTIDE SEQUENCE</scope>
    <source>
        <strain evidence="3">MSr11367</strain>
    </source>
</reference>
<accession>A0ABZ2L5U5</accession>
<feature type="transmembrane region" description="Helical" evidence="1">
    <location>
        <begin position="231"/>
        <end position="249"/>
    </location>
</feature>
<evidence type="ECO:0000256" key="1">
    <source>
        <dbReference type="SAM" id="Phobius"/>
    </source>
</evidence>
<dbReference type="Pfam" id="PF04235">
    <property type="entry name" value="DUF418"/>
    <property type="match status" value="1"/>
</dbReference>
<feature type="transmembrane region" description="Helical" evidence="1">
    <location>
        <begin position="310"/>
        <end position="328"/>
    </location>
</feature>
<organism evidence="3 4">
    <name type="scientific">Pendulispora rubella</name>
    <dbReference type="NCBI Taxonomy" id="2741070"/>
    <lineage>
        <taxon>Bacteria</taxon>
        <taxon>Pseudomonadati</taxon>
        <taxon>Myxococcota</taxon>
        <taxon>Myxococcia</taxon>
        <taxon>Myxococcales</taxon>
        <taxon>Sorangiineae</taxon>
        <taxon>Pendulisporaceae</taxon>
        <taxon>Pendulispora</taxon>
    </lineage>
</organism>
<keyword evidence="1" id="KW-0472">Membrane</keyword>
<sequence length="384" mass="42731">MSTRTAGPGPRIEEIDVIRGMALYGVLIINLVYAFRVPDFTPAVSEPRRLEHVVASFLAVVVTEKAMTLFSVLFGVGLSIFRERSGMLLLPRRIVVLLAFGVLHTFGLWDGDVLTTYALSGFLALMFLRGRPWMLVAVAVTLLAVHPLISLYCPRWLATPRPEPADYSDQVLATYGRGTYGEIFVFRAHDVLARFKVLLIVAVPRALGNMLVGVAIWKSGILARVPNHRRALRWMAIGGIAVGAGYSLHDEVAAALAGTPSPWNLLRRVVWSFTVVPQALGYGAALLLALQHPRARPWLLRLAPLGRMAFTNYLTQTIVLSTLFYGYGFGLMGRLGVSEGVLLGTVLFVIQGYVSSYWLRHFKYGPFEWIWRCLTYGRWQAIRL</sequence>
<feature type="transmembrane region" description="Helical" evidence="1">
    <location>
        <begin position="340"/>
        <end position="359"/>
    </location>
</feature>
<name>A0ABZ2L5U5_9BACT</name>
<feature type="transmembrane region" description="Helical" evidence="1">
    <location>
        <begin position="90"/>
        <end position="107"/>
    </location>
</feature>
<keyword evidence="4" id="KW-1185">Reference proteome</keyword>
<keyword evidence="1" id="KW-0812">Transmembrane</keyword>
<feature type="transmembrane region" description="Helical" evidence="1">
    <location>
        <begin position="21"/>
        <end position="37"/>
    </location>
</feature>
<dbReference type="EMBL" id="CP089983">
    <property type="protein sequence ID" value="WXB06307.1"/>
    <property type="molecule type" value="Genomic_DNA"/>
</dbReference>
<keyword evidence="1" id="KW-1133">Transmembrane helix</keyword>
<dbReference type="InterPro" id="IPR052529">
    <property type="entry name" value="Bact_Transport_Assoc"/>
</dbReference>
<feature type="transmembrane region" description="Helical" evidence="1">
    <location>
        <begin position="269"/>
        <end position="290"/>
    </location>
</feature>
<dbReference type="InterPro" id="IPR007349">
    <property type="entry name" value="DUF418"/>
</dbReference>
<feature type="transmembrane region" description="Helical" evidence="1">
    <location>
        <begin position="57"/>
        <end position="78"/>
    </location>
</feature>
<protein>
    <submittedName>
        <fullName evidence="3">DUF418 domain-containing protein</fullName>
    </submittedName>
</protein>
<feature type="transmembrane region" description="Helical" evidence="1">
    <location>
        <begin position="135"/>
        <end position="157"/>
    </location>
</feature>
<dbReference type="RefSeq" id="WP_394835953.1">
    <property type="nucleotide sequence ID" value="NZ_CP089929.1"/>
</dbReference>
<proteinExistence type="predicted"/>